<sequence length="171" mass="19735">MKVFYALQVTIVLALAVLVAAAPIVPPDSIQQGGDVIQYLWHQARTRSFVNVLPEQLQYGQGDWFSFLSQHGRELVEDFYRGDVRTRDNEAYATRLGKQKFLRAITFEERNRITYDPRNALPKQRLAMLLVEKYAEQKQIERAAQQAEAEKRANWGRTLSLSREEPGPSHF</sequence>
<proteinExistence type="predicted"/>
<dbReference type="AlphaFoldDB" id="A0A5C3E694"/>
<gene>
    <name evidence="3" type="ORF">UTRI_03319_B</name>
</gene>
<feature type="region of interest" description="Disordered" evidence="1">
    <location>
        <begin position="145"/>
        <end position="171"/>
    </location>
</feature>
<dbReference type="EMBL" id="OOIN01000011">
    <property type="protein sequence ID" value="SPO25600.1"/>
    <property type="molecule type" value="Genomic_DNA"/>
</dbReference>
<evidence type="ECO:0000256" key="1">
    <source>
        <dbReference type="SAM" id="MobiDB-lite"/>
    </source>
</evidence>
<organism evidence="3 4">
    <name type="scientific">Ustilago trichophora</name>
    <dbReference type="NCBI Taxonomy" id="86804"/>
    <lineage>
        <taxon>Eukaryota</taxon>
        <taxon>Fungi</taxon>
        <taxon>Dikarya</taxon>
        <taxon>Basidiomycota</taxon>
        <taxon>Ustilaginomycotina</taxon>
        <taxon>Ustilaginomycetes</taxon>
        <taxon>Ustilaginales</taxon>
        <taxon>Ustilaginaceae</taxon>
        <taxon>Ustilago</taxon>
    </lineage>
</organism>
<protein>
    <submittedName>
        <fullName evidence="3">Uncharacterized protein</fullName>
    </submittedName>
</protein>
<evidence type="ECO:0000313" key="3">
    <source>
        <dbReference type="EMBL" id="SPO25600.1"/>
    </source>
</evidence>
<accession>A0A5C3E694</accession>
<dbReference type="Proteomes" id="UP000324022">
    <property type="component" value="Unassembled WGS sequence"/>
</dbReference>
<feature type="chain" id="PRO_5023071214" evidence="2">
    <location>
        <begin position="22"/>
        <end position="171"/>
    </location>
</feature>
<keyword evidence="4" id="KW-1185">Reference proteome</keyword>
<name>A0A5C3E694_9BASI</name>
<reference evidence="3 4" key="1">
    <citation type="submission" date="2018-03" db="EMBL/GenBank/DDBJ databases">
        <authorList>
            <person name="Guldener U."/>
        </authorList>
    </citation>
    <scope>NUCLEOTIDE SEQUENCE [LARGE SCALE GENOMIC DNA]</scope>
    <source>
        <strain evidence="3 4">NBRC100155</strain>
    </source>
</reference>
<keyword evidence="2" id="KW-0732">Signal</keyword>
<feature type="signal peptide" evidence="2">
    <location>
        <begin position="1"/>
        <end position="21"/>
    </location>
</feature>
<evidence type="ECO:0000313" key="4">
    <source>
        <dbReference type="Proteomes" id="UP000324022"/>
    </source>
</evidence>
<feature type="compositionally biased region" description="Basic and acidic residues" evidence="1">
    <location>
        <begin position="162"/>
        <end position="171"/>
    </location>
</feature>
<evidence type="ECO:0000256" key="2">
    <source>
        <dbReference type="SAM" id="SignalP"/>
    </source>
</evidence>